<dbReference type="InterPro" id="IPR009057">
    <property type="entry name" value="Homeodomain-like_sf"/>
</dbReference>
<dbReference type="PANTHER" id="PTHR14618:SF0">
    <property type="entry name" value="HOMEOBOX-CONTAINING PROTEIN 1"/>
    <property type="match status" value="1"/>
</dbReference>
<keyword evidence="3 7" id="KW-0238">DNA-binding</keyword>
<evidence type="ECO:0000259" key="12">
    <source>
        <dbReference type="PROSITE" id="PS51937"/>
    </source>
</evidence>
<dbReference type="InterPro" id="IPR044866">
    <property type="entry name" value="HNF_P1"/>
</dbReference>
<dbReference type="Proteomes" id="UP001642483">
    <property type="component" value="Unassembled WGS sequence"/>
</dbReference>
<evidence type="ECO:0000256" key="9">
    <source>
        <dbReference type="SAM" id="MobiDB-lite"/>
    </source>
</evidence>
<dbReference type="SUPFAM" id="SSF47413">
    <property type="entry name" value="lambda repressor-like DNA-binding domains"/>
    <property type="match status" value="1"/>
</dbReference>
<keyword evidence="5" id="KW-0804">Transcription</keyword>
<feature type="compositionally biased region" description="Polar residues" evidence="9">
    <location>
        <begin position="416"/>
        <end position="433"/>
    </location>
</feature>
<feature type="region of interest" description="Disordered" evidence="9">
    <location>
        <begin position="55"/>
        <end position="115"/>
    </location>
</feature>
<gene>
    <name evidence="13" type="ORF">CVLEPA_LOCUS23769</name>
</gene>
<dbReference type="InterPro" id="IPR001356">
    <property type="entry name" value="HD"/>
</dbReference>
<dbReference type="PROSITE" id="PS50071">
    <property type="entry name" value="HOMEOBOX_2"/>
    <property type="match status" value="1"/>
</dbReference>
<evidence type="ECO:0000256" key="3">
    <source>
        <dbReference type="ARBA" id="ARBA00023125"/>
    </source>
</evidence>
<dbReference type="InterPro" id="IPR001387">
    <property type="entry name" value="Cro/C1-type_HTH"/>
</dbReference>
<evidence type="ECO:0000259" key="11">
    <source>
        <dbReference type="PROSITE" id="PS51936"/>
    </source>
</evidence>
<dbReference type="InterPro" id="IPR010982">
    <property type="entry name" value="Lambda_DNA-bd_dom_sf"/>
</dbReference>
<feature type="domain" description="POU-specific atypical" evidence="11">
    <location>
        <begin position="206"/>
        <end position="303"/>
    </location>
</feature>
<keyword evidence="2" id="KW-0805">Transcription regulation</keyword>
<dbReference type="Gene3D" id="1.10.10.60">
    <property type="entry name" value="Homeodomain-like"/>
    <property type="match status" value="1"/>
</dbReference>
<evidence type="ECO:0000313" key="14">
    <source>
        <dbReference type="Proteomes" id="UP001642483"/>
    </source>
</evidence>
<evidence type="ECO:0000256" key="5">
    <source>
        <dbReference type="ARBA" id="ARBA00023163"/>
    </source>
</evidence>
<dbReference type="CDD" id="cd00093">
    <property type="entry name" value="HTH_XRE"/>
    <property type="match status" value="1"/>
</dbReference>
<dbReference type="EMBL" id="CAWYQH010000119">
    <property type="protein sequence ID" value="CAK8691184.1"/>
    <property type="molecule type" value="Genomic_DNA"/>
</dbReference>
<keyword evidence="14" id="KW-1185">Reference proteome</keyword>
<dbReference type="InterPro" id="IPR044869">
    <property type="entry name" value="HNF-1_POU"/>
</dbReference>
<feature type="compositionally biased region" description="Polar residues" evidence="9">
    <location>
        <begin position="59"/>
        <end position="72"/>
    </location>
</feature>
<feature type="domain" description="Homeobox" evidence="10">
    <location>
        <begin position="324"/>
        <end position="401"/>
    </location>
</feature>
<evidence type="ECO:0000313" key="13">
    <source>
        <dbReference type="EMBL" id="CAK8691184.1"/>
    </source>
</evidence>
<reference evidence="13 14" key="1">
    <citation type="submission" date="2024-02" db="EMBL/GenBank/DDBJ databases">
        <authorList>
            <person name="Daric V."/>
            <person name="Darras S."/>
        </authorList>
    </citation>
    <scope>NUCLEOTIDE SEQUENCE [LARGE SCALE GENOMIC DNA]</scope>
</reference>
<dbReference type="PROSITE" id="PS51937">
    <property type="entry name" value="HNF_P1"/>
    <property type="match status" value="1"/>
</dbReference>
<proteinExistence type="predicted"/>
<dbReference type="InterPro" id="IPR040363">
    <property type="entry name" value="HMBOX1"/>
</dbReference>
<comment type="caution">
    <text evidence="13">The sequence shown here is derived from an EMBL/GenBank/DDBJ whole genome shotgun (WGS) entry which is preliminary data.</text>
</comment>
<evidence type="ECO:0000256" key="1">
    <source>
        <dbReference type="ARBA" id="ARBA00004123"/>
    </source>
</evidence>
<feature type="domain" description="HNF-p1" evidence="12">
    <location>
        <begin position="15"/>
        <end position="46"/>
    </location>
</feature>
<feature type="region of interest" description="Disordered" evidence="9">
    <location>
        <begin position="416"/>
        <end position="453"/>
    </location>
</feature>
<evidence type="ECO:0000256" key="4">
    <source>
        <dbReference type="ARBA" id="ARBA00023155"/>
    </source>
</evidence>
<dbReference type="SMART" id="SM00389">
    <property type="entry name" value="HOX"/>
    <property type="match status" value="1"/>
</dbReference>
<dbReference type="PANTHER" id="PTHR14618">
    <property type="entry name" value="HOMEODOX-CONTAINING PROTEIN 1 HMBOX1"/>
    <property type="match status" value="1"/>
</dbReference>
<keyword evidence="6 7" id="KW-0539">Nucleus</keyword>
<dbReference type="PROSITE" id="PS51936">
    <property type="entry name" value="POU_4"/>
    <property type="match status" value="1"/>
</dbReference>
<dbReference type="SUPFAM" id="SSF46689">
    <property type="entry name" value="Homeodomain-like"/>
    <property type="match status" value="1"/>
</dbReference>
<comment type="subcellular location">
    <subcellularLocation>
        <location evidence="1 7 8">Nucleus</location>
    </subcellularLocation>
</comment>
<dbReference type="Pfam" id="PF00046">
    <property type="entry name" value="Homeodomain"/>
    <property type="match status" value="1"/>
</dbReference>
<protein>
    <submittedName>
        <fullName evidence="13">Uncharacterized protein</fullName>
    </submittedName>
</protein>
<name>A0ABP0GKM7_CLALP</name>
<sequence>MHGDRAGRTANMDDEAPKFTVSQIVLLQKLRQSGLTKNQILKGLDEMEKLDDMCLGSPGATSVSTPFTNGNTSASPSSSCSNGPITNGHGISSNSATKDQDYHRNSTSPQSPPMKFAPTVNVPNQMVQASPLMFSAHHLSNGNQLPLIPPVGSWPSTSQAVTLATAASLLQNGFAHGNVPPTVYPGLINGRGLMRCHLSAGGGSTGSTIVEIDDEKVDITEELEELFRRDQAEVKEDIRKFIGERHISQSAIAKATKNAISQSYISQWLAQPQDISGQKKKAMYTWFIVERRKPPGMSNGVSQGTPVVYRNDMEQELINPLLLKSKRGARFTWPKECLSILENYYNSNSYPDECKREEISHACNAIIQNQKPGMILSDLDKVTTVKVYNWFANRRKDDKRRRHIEHVESMGHQQVIISPRRNSMVSPSPSCHSNDSHPEAEHNPSLNDKNGGVVVKREDPMSVAMEMAAVNNSILALVNPHHDDASHHDEDDYRHESSFDRAPEHHPNDHYVRADAMR</sequence>
<dbReference type="CDD" id="cd00086">
    <property type="entry name" value="homeodomain"/>
    <property type="match status" value="1"/>
</dbReference>
<evidence type="ECO:0000256" key="8">
    <source>
        <dbReference type="RuleBase" id="RU000682"/>
    </source>
</evidence>
<evidence type="ECO:0000256" key="7">
    <source>
        <dbReference type="PROSITE-ProRule" id="PRU00108"/>
    </source>
</evidence>
<dbReference type="Gene3D" id="1.10.260.40">
    <property type="entry name" value="lambda repressor-like DNA-binding domains"/>
    <property type="match status" value="1"/>
</dbReference>
<organism evidence="13 14">
    <name type="scientific">Clavelina lepadiformis</name>
    <name type="common">Light-bulb sea squirt</name>
    <name type="synonym">Ascidia lepadiformis</name>
    <dbReference type="NCBI Taxonomy" id="159417"/>
    <lineage>
        <taxon>Eukaryota</taxon>
        <taxon>Metazoa</taxon>
        <taxon>Chordata</taxon>
        <taxon>Tunicata</taxon>
        <taxon>Ascidiacea</taxon>
        <taxon>Aplousobranchia</taxon>
        <taxon>Clavelinidae</taxon>
        <taxon>Clavelina</taxon>
    </lineage>
</organism>
<keyword evidence="4 7" id="KW-0371">Homeobox</keyword>
<dbReference type="Pfam" id="PF04814">
    <property type="entry name" value="HNF-1_N"/>
    <property type="match status" value="1"/>
</dbReference>
<evidence type="ECO:0000259" key="10">
    <source>
        <dbReference type="PROSITE" id="PS50071"/>
    </source>
</evidence>
<evidence type="ECO:0000256" key="2">
    <source>
        <dbReference type="ARBA" id="ARBA00023015"/>
    </source>
</evidence>
<dbReference type="InterPro" id="IPR006899">
    <property type="entry name" value="HNF-1_N"/>
</dbReference>
<accession>A0ABP0GKM7</accession>
<feature type="region of interest" description="Disordered" evidence="9">
    <location>
        <begin position="481"/>
        <end position="518"/>
    </location>
</feature>
<feature type="DNA-binding region" description="Homeobox" evidence="7">
    <location>
        <begin position="326"/>
        <end position="402"/>
    </location>
</feature>
<feature type="compositionally biased region" description="Polar residues" evidence="9">
    <location>
        <begin position="82"/>
        <end position="97"/>
    </location>
</feature>
<evidence type="ECO:0000256" key="6">
    <source>
        <dbReference type="ARBA" id="ARBA00023242"/>
    </source>
</evidence>